<evidence type="ECO:0000313" key="2">
    <source>
        <dbReference type="EMBL" id="CAL6028287.1"/>
    </source>
</evidence>
<accession>A0AA86UZI2</accession>
<reference evidence="1" key="1">
    <citation type="submission" date="2023-06" db="EMBL/GenBank/DDBJ databases">
        <authorList>
            <person name="Kurt Z."/>
        </authorList>
    </citation>
    <scope>NUCLEOTIDE SEQUENCE</scope>
</reference>
<name>A0AA86UZI2_9EUKA</name>
<evidence type="ECO:0000313" key="1">
    <source>
        <dbReference type="EMBL" id="CAI9953533.1"/>
    </source>
</evidence>
<comment type="caution">
    <text evidence="1">The sequence shown here is derived from an EMBL/GenBank/DDBJ whole genome shotgun (WGS) entry which is preliminary data.</text>
</comment>
<dbReference type="Proteomes" id="UP001642409">
    <property type="component" value="Unassembled WGS sequence"/>
</dbReference>
<gene>
    <name evidence="2" type="ORF">HINF_LOCUS31731</name>
    <name evidence="1" type="ORF">HINF_LOCUS41178</name>
</gene>
<keyword evidence="3" id="KW-1185">Reference proteome</keyword>
<evidence type="ECO:0000313" key="3">
    <source>
        <dbReference type="Proteomes" id="UP001642409"/>
    </source>
</evidence>
<dbReference type="EMBL" id="CATOUU010000840">
    <property type="protein sequence ID" value="CAI9953533.1"/>
    <property type="molecule type" value="Genomic_DNA"/>
</dbReference>
<reference evidence="2 3" key="2">
    <citation type="submission" date="2024-07" db="EMBL/GenBank/DDBJ databases">
        <authorList>
            <person name="Akdeniz Z."/>
        </authorList>
    </citation>
    <scope>NUCLEOTIDE SEQUENCE [LARGE SCALE GENOMIC DNA]</scope>
</reference>
<organism evidence="1">
    <name type="scientific">Hexamita inflata</name>
    <dbReference type="NCBI Taxonomy" id="28002"/>
    <lineage>
        <taxon>Eukaryota</taxon>
        <taxon>Metamonada</taxon>
        <taxon>Diplomonadida</taxon>
        <taxon>Hexamitidae</taxon>
        <taxon>Hexamitinae</taxon>
        <taxon>Hexamita</taxon>
    </lineage>
</organism>
<sequence>MIIIINIALNVECQTLQFPRNLYQNDSALAMIVTQQGFNQFVLKYLKDCGKIIGRSFPDQIFSVNLGVTSLDLQLTDIFVSEFDVNKLMQ</sequence>
<dbReference type="EMBL" id="CAXDID020000107">
    <property type="protein sequence ID" value="CAL6028287.1"/>
    <property type="molecule type" value="Genomic_DNA"/>
</dbReference>
<dbReference type="AlphaFoldDB" id="A0AA86UZI2"/>
<proteinExistence type="predicted"/>
<protein>
    <submittedName>
        <fullName evidence="1">BPI-like protein</fullName>
    </submittedName>
    <submittedName>
        <fullName evidence="2">BPI-like_protein</fullName>
    </submittedName>
</protein>